<dbReference type="AlphaFoldDB" id="A0A060S1K1"/>
<gene>
    <name evidence="6" type="ORF">BN946_scf184938.g22</name>
</gene>
<dbReference type="GO" id="GO:0031505">
    <property type="term" value="P:fungal-type cell wall organization"/>
    <property type="evidence" value="ECO:0007669"/>
    <property type="project" value="TreeGrafter"/>
</dbReference>
<dbReference type="PANTHER" id="PTHR10963">
    <property type="entry name" value="GLYCOSYL HYDROLASE-RELATED"/>
    <property type="match status" value="1"/>
</dbReference>
<dbReference type="Gene3D" id="2.60.120.200">
    <property type="match status" value="1"/>
</dbReference>
<keyword evidence="3" id="KW-0326">Glycosidase</keyword>
<comment type="caution">
    <text evidence="6">The sequence shown here is derived from an EMBL/GenBank/DDBJ whole genome shotgun (WGS) entry which is preliminary data.</text>
</comment>
<evidence type="ECO:0000313" key="6">
    <source>
        <dbReference type="EMBL" id="CDO68170.1"/>
    </source>
</evidence>
<keyword evidence="7" id="KW-1185">Reference proteome</keyword>
<dbReference type="PROSITE" id="PS51762">
    <property type="entry name" value="GH16_2"/>
    <property type="match status" value="1"/>
</dbReference>
<evidence type="ECO:0000313" key="7">
    <source>
        <dbReference type="Proteomes" id="UP000029665"/>
    </source>
</evidence>
<evidence type="ECO:0000259" key="5">
    <source>
        <dbReference type="PROSITE" id="PS51762"/>
    </source>
</evidence>
<dbReference type="SUPFAM" id="SSF49899">
    <property type="entry name" value="Concanavalin A-like lectins/glucanases"/>
    <property type="match status" value="1"/>
</dbReference>
<protein>
    <recommendedName>
        <fullName evidence="5">GH16 domain-containing protein</fullName>
    </recommendedName>
</protein>
<dbReference type="GO" id="GO:0009277">
    <property type="term" value="C:fungal-type cell wall"/>
    <property type="evidence" value="ECO:0007669"/>
    <property type="project" value="TreeGrafter"/>
</dbReference>
<dbReference type="InterPro" id="IPR013320">
    <property type="entry name" value="ConA-like_dom_sf"/>
</dbReference>
<proteinExistence type="predicted"/>
<dbReference type="EMBL" id="CCBP010000006">
    <property type="protein sequence ID" value="CDO68170.1"/>
    <property type="molecule type" value="Genomic_DNA"/>
</dbReference>
<evidence type="ECO:0000256" key="2">
    <source>
        <dbReference type="ARBA" id="ARBA00022801"/>
    </source>
</evidence>
<feature type="chain" id="PRO_5001590626" description="GH16 domain-containing protein" evidence="4">
    <location>
        <begin position="17"/>
        <end position="282"/>
    </location>
</feature>
<accession>A0A060S1K1</accession>
<reference evidence="6" key="1">
    <citation type="submission" date="2014-01" db="EMBL/GenBank/DDBJ databases">
        <title>The genome of the white-rot fungus Pycnoporus cinnabarinus: a basidiomycete model with a versatile arsenal for lignocellulosic biomass breakdown.</title>
        <authorList>
            <person name="Levasseur A."/>
            <person name="Lomascolo A."/>
            <person name="Ruiz-Duenas F.J."/>
            <person name="Uzan E."/>
            <person name="Piumi F."/>
            <person name="Kues U."/>
            <person name="Ram A.F.J."/>
            <person name="Murat C."/>
            <person name="Haon M."/>
            <person name="Benoit I."/>
            <person name="Arfi Y."/>
            <person name="Chevret D."/>
            <person name="Drula E."/>
            <person name="Kwon M.J."/>
            <person name="Gouret P."/>
            <person name="Lesage-Meessen L."/>
            <person name="Lombard V."/>
            <person name="Mariette J."/>
            <person name="Noirot C."/>
            <person name="Park J."/>
            <person name="Patyshakuliyeva A."/>
            <person name="Wieneger R.A.B."/>
            <person name="Wosten H.A.B."/>
            <person name="Martin F."/>
            <person name="Coutinho P.M."/>
            <person name="de Vries R."/>
            <person name="Martinez A.T."/>
            <person name="Klopp C."/>
            <person name="Pontarotti P."/>
            <person name="Henrissat B."/>
            <person name="Record E."/>
        </authorList>
    </citation>
    <scope>NUCLEOTIDE SEQUENCE [LARGE SCALE GENOMIC DNA]</scope>
    <source>
        <strain evidence="6">BRFM137</strain>
    </source>
</reference>
<dbReference type="OrthoDB" id="4781at2759"/>
<sequence length="282" mass="30495">MRFATLSGLMLSGTFCILLVGASGPGYLGSRPGLTGLGEHHARTVSSACTPVSISLDSSHAPEFKEHFVPVSPAGSYELGSNGLQLFLDRPQGKIATKQNVNDKVAEGATLNSTFTLLYGTVTFTFSGPATPGVVSAAILIADQHDEIDIELVGGDPKHWQTNVFAPSPRDEQPLFGVFGQIENYLSEEKSVDATHSYTIDWNEDRIQWSVDGSLIRTLHKGDTKKNGALHYPAHPARLQLGIWDASSPAGTSEWARGPINWNEAPRRMSATFDNIEVKCPY</sequence>
<dbReference type="GO" id="GO:0016757">
    <property type="term" value="F:glycosyltransferase activity"/>
    <property type="evidence" value="ECO:0007669"/>
    <property type="project" value="TreeGrafter"/>
</dbReference>
<dbReference type="HOGENOM" id="CLU_090399_0_0_1"/>
<feature type="domain" description="GH16" evidence="5">
    <location>
        <begin position="62"/>
        <end position="271"/>
    </location>
</feature>
<dbReference type="STRING" id="5643.A0A060S1K1"/>
<dbReference type="Pfam" id="PF00722">
    <property type="entry name" value="Glyco_hydro_16"/>
    <property type="match status" value="1"/>
</dbReference>
<dbReference type="OMA" id="IWDASEH"/>
<keyword evidence="2" id="KW-0378">Hydrolase</keyword>
<evidence type="ECO:0000256" key="3">
    <source>
        <dbReference type="ARBA" id="ARBA00023295"/>
    </source>
</evidence>
<dbReference type="PANTHER" id="PTHR10963:SF22">
    <property type="entry name" value="GLYCOSIDASE CRH2-RELATED"/>
    <property type="match status" value="1"/>
</dbReference>
<keyword evidence="1 4" id="KW-0732">Signal</keyword>
<organism evidence="6 7">
    <name type="scientific">Pycnoporus cinnabarinus</name>
    <name type="common">Cinnabar-red polypore</name>
    <name type="synonym">Trametes cinnabarina</name>
    <dbReference type="NCBI Taxonomy" id="5643"/>
    <lineage>
        <taxon>Eukaryota</taxon>
        <taxon>Fungi</taxon>
        <taxon>Dikarya</taxon>
        <taxon>Basidiomycota</taxon>
        <taxon>Agaricomycotina</taxon>
        <taxon>Agaricomycetes</taxon>
        <taxon>Polyporales</taxon>
        <taxon>Polyporaceae</taxon>
        <taxon>Trametes</taxon>
    </lineage>
</organism>
<evidence type="ECO:0000256" key="1">
    <source>
        <dbReference type="ARBA" id="ARBA00022729"/>
    </source>
</evidence>
<dbReference type="Proteomes" id="UP000029665">
    <property type="component" value="Unassembled WGS sequence"/>
</dbReference>
<name>A0A060S1K1_PYCCI</name>
<dbReference type="GO" id="GO:0004553">
    <property type="term" value="F:hydrolase activity, hydrolyzing O-glycosyl compounds"/>
    <property type="evidence" value="ECO:0007669"/>
    <property type="project" value="InterPro"/>
</dbReference>
<dbReference type="InterPro" id="IPR050546">
    <property type="entry name" value="Glycosyl_Hydrlase_16"/>
</dbReference>
<feature type="signal peptide" evidence="4">
    <location>
        <begin position="1"/>
        <end position="16"/>
    </location>
</feature>
<dbReference type="InterPro" id="IPR000757">
    <property type="entry name" value="Beta-glucanase-like"/>
</dbReference>
<evidence type="ECO:0000256" key="4">
    <source>
        <dbReference type="SAM" id="SignalP"/>
    </source>
</evidence>
<dbReference type="GO" id="GO:0005975">
    <property type="term" value="P:carbohydrate metabolic process"/>
    <property type="evidence" value="ECO:0007669"/>
    <property type="project" value="InterPro"/>
</dbReference>